<proteinExistence type="inferred from homology"/>
<feature type="chain" id="PRO_5039389500" evidence="5">
    <location>
        <begin position="27"/>
        <end position="295"/>
    </location>
</feature>
<dbReference type="PANTHER" id="PTHR47053">
    <property type="entry name" value="MUREIN DD-ENDOPEPTIDASE MEPH-RELATED"/>
    <property type="match status" value="1"/>
</dbReference>
<keyword evidence="4" id="KW-0788">Thiol protease</keyword>
<accession>A0A9D2EJR6</accession>
<feature type="domain" description="NlpC/P60" evidence="7">
    <location>
        <begin position="179"/>
        <end position="295"/>
    </location>
</feature>
<organism evidence="8 9">
    <name type="scientific">Candidatus Anaerobutyricum stercoris</name>
    <dbReference type="NCBI Taxonomy" id="2838457"/>
    <lineage>
        <taxon>Bacteria</taxon>
        <taxon>Bacillati</taxon>
        <taxon>Bacillota</taxon>
        <taxon>Clostridia</taxon>
        <taxon>Lachnospirales</taxon>
        <taxon>Lachnospiraceae</taxon>
        <taxon>Anaerobutyricum</taxon>
    </lineage>
</organism>
<comment type="caution">
    <text evidence="8">The sequence shown here is derived from an EMBL/GenBank/DDBJ whole genome shotgun (WGS) entry which is preliminary data.</text>
</comment>
<protein>
    <submittedName>
        <fullName evidence="8">C40 family peptidase</fullName>
    </submittedName>
</protein>
<evidence type="ECO:0000256" key="2">
    <source>
        <dbReference type="ARBA" id="ARBA00022670"/>
    </source>
</evidence>
<dbReference type="Gene3D" id="2.30.30.40">
    <property type="entry name" value="SH3 Domains"/>
    <property type="match status" value="2"/>
</dbReference>
<dbReference type="SUPFAM" id="SSF54001">
    <property type="entry name" value="Cysteine proteinases"/>
    <property type="match status" value="1"/>
</dbReference>
<sequence length="295" mass="31434">MSNTYKRLGTSLAISALVLNIAILPAAGNNIATVDASTIGTVNSSFLNIRTKKSMNSKRITVLDRGDKVEVLTTGSKWVKVNVNGKTGYTQGRYLNTESGTASDPDANAVKGTVKAKQLVIRTGKGKNASWLATVKKGTKLTVLTTGSKWVKVSVNGQTGYTKGKKINLEDGGTAANPYTKGEEVVNFALQFVGNPYRWGGTSLTNGADCSGYIMSVYRHFGKSLPHSSSAMRSCGTRVSSLSAAKPGDIICYNGHVALYMGNNKIVHASNPKDGIKISNNAAYRSIVTIRRIFN</sequence>
<reference evidence="8" key="2">
    <citation type="submission" date="2021-04" db="EMBL/GenBank/DDBJ databases">
        <authorList>
            <person name="Gilroy R."/>
        </authorList>
    </citation>
    <scope>NUCLEOTIDE SEQUENCE</scope>
    <source>
        <strain evidence="8">CHK179-28034</strain>
    </source>
</reference>
<feature type="signal peptide" evidence="5">
    <location>
        <begin position="1"/>
        <end position="26"/>
    </location>
</feature>
<evidence type="ECO:0000313" key="8">
    <source>
        <dbReference type="EMBL" id="HIZ38655.1"/>
    </source>
</evidence>
<dbReference type="GO" id="GO:0006508">
    <property type="term" value="P:proteolysis"/>
    <property type="evidence" value="ECO:0007669"/>
    <property type="project" value="UniProtKB-KW"/>
</dbReference>
<dbReference type="SMART" id="SM00287">
    <property type="entry name" value="SH3b"/>
    <property type="match status" value="2"/>
</dbReference>
<dbReference type="InterPro" id="IPR038765">
    <property type="entry name" value="Papain-like_cys_pep_sf"/>
</dbReference>
<dbReference type="Gene3D" id="3.90.1720.10">
    <property type="entry name" value="endopeptidase domain like (from Nostoc punctiforme)"/>
    <property type="match status" value="1"/>
</dbReference>
<evidence type="ECO:0000259" key="7">
    <source>
        <dbReference type="PROSITE" id="PS51935"/>
    </source>
</evidence>
<keyword evidence="3" id="KW-0378">Hydrolase</keyword>
<feature type="domain" description="SH3b" evidence="6">
    <location>
        <begin position="109"/>
        <end position="171"/>
    </location>
</feature>
<feature type="domain" description="SH3b" evidence="6">
    <location>
        <begin position="37"/>
        <end position="99"/>
    </location>
</feature>
<evidence type="ECO:0000256" key="1">
    <source>
        <dbReference type="ARBA" id="ARBA00007074"/>
    </source>
</evidence>
<dbReference type="EMBL" id="DXBR01000021">
    <property type="protein sequence ID" value="HIZ38655.1"/>
    <property type="molecule type" value="Genomic_DNA"/>
</dbReference>
<comment type="similarity">
    <text evidence="1">Belongs to the peptidase C40 family.</text>
</comment>
<evidence type="ECO:0000313" key="9">
    <source>
        <dbReference type="Proteomes" id="UP000824049"/>
    </source>
</evidence>
<evidence type="ECO:0000256" key="4">
    <source>
        <dbReference type="ARBA" id="ARBA00022807"/>
    </source>
</evidence>
<evidence type="ECO:0000256" key="5">
    <source>
        <dbReference type="SAM" id="SignalP"/>
    </source>
</evidence>
<evidence type="ECO:0000256" key="3">
    <source>
        <dbReference type="ARBA" id="ARBA00022801"/>
    </source>
</evidence>
<dbReference type="GO" id="GO:0008234">
    <property type="term" value="F:cysteine-type peptidase activity"/>
    <property type="evidence" value="ECO:0007669"/>
    <property type="project" value="UniProtKB-KW"/>
</dbReference>
<name>A0A9D2EJR6_9FIRM</name>
<dbReference type="InterPro" id="IPR000064">
    <property type="entry name" value="NLP_P60_dom"/>
</dbReference>
<dbReference type="Pfam" id="PF08239">
    <property type="entry name" value="SH3_3"/>
    <property type="match status" value="2"/>
</dbReference>
<dbReference type="PROSITE" id="PS51781">
    <property type="entry name" value="SH3B"/>
    <property type="match status" value="2"/>
</dbReference>
<reference evidence="8" key="1">
    <citation type="journal article" date="2021" name="PeerJ">
        <title>Extensive microbial diversity within the chicken gut microbiome revealed by metagenomics and culture.</title>
        <authorList>
            <person name="Gilroy R."/>
            <person name="Ravi A."/>
            <person name="Getino M."/>
            <person name="Pursley I."/>
            <person name="Horton D.L."/>
            <person name="Alikhan N.F."/>
            <person name="Baker D."/>
            <person name="Gharbi K."/>
            <person name="Hall N."/>
            <person name="Watson M."/>
            <person name="Adriaenssens E.M."/>
            <person name="Foster-Nyarko E."/>
            <person name="Jarju S."/>
            <person name="Secka A."/>
            <person name="Antonio M."/>
            <person name="Oren A."/>
            <person name="Chaudhuri R.R."/>
            <person name="La Ragione R."/>
            <person name="Hildebrand F."/>
            <person name="Pallen M.J."/>
        </authorList>
    </citation>
    <scope>NUCLEOTIDE SEQUENCE</scope>
    <source>
        <strain evidence="8">CHK179-28034</strain>
    </source>
</reference>
<dbReference type="Pfam" id="PF00877">
    <property type="entry name" value="NLPC_P60"/>
    <property type="match status" value="1"/>
</dbReference>
<gene>
    <name evidence="8" type="ORF">H9968_01840</name>
</gene>
<keyword evidence="2" id="KW-0645">Protease</keyword>
<dbReference type="Proteomes" id="UP000824049">
    <property type="component" value="Unassembled WGS sequence"/>
</dbReference>
<dbReference type="InterPro" id="IPR051202">
    <property type="entry name" value="Peptidase_C40"/>
</dbReference>
<dbReference type="AlphaFoldDB" id="A0A9D2EJR6"/>
<keyword evidence="5" id="KW-0732">Signal</keyword>
<dbReference type="PROSITE" id="PS51935">
    <property type="entry name" value="NLPC_P60"/>
    <property type="match status" value="1"/>
</dbReference>
<dbReference type="PANTHER" id="PTHR47053:SF1">
    <property type="entry name" value="MUREIN DD-ENDOPEPTIDASE MEPH-RELATED"/>
    <property type="match status" value="1"/>
</dbReference>
<dbReference type="InterPro" id="IPR003646">
    <property type="entry name" value="SH3-like_bac-type"/>
</dbReference>
<evidence type="ECO:0000259" key="6">
    <source>
        <dbReference type="PROSITE" id="PS51781"/>
    </source>
</evidence>